<sequence length="244" mass="28591">MNAHVSELIQLLSEKEQEKVRVERRVAEKVKEERLKVDEAAAESMRLQRALTQEAKDAKAQLDKALREQAFNCKTRVHQELRSQAAYEGQAERARMRAARVQDQCYKLSLKIQDLQCHLQERTEHANSALHDLEQRLHERTSRVSRQGEQRSQQMRQHAMENSVILGGRLDHFQKCCTDQMRNCHTRAEGHSRYKELCQLAETRDTYTMSRENYRMLKGDLLALWKLQHQTGRSPSPRFAEAIQ</sequence>
<dbReference type="Proteomes" id="UP001178507">
    <property type="component" value="Unassembled WGS sequence"/>
</dbReference>
<feature type="coiled-coil region" evidence="1">
    <location>
        <begin position="5"/>
        <end position="68"/>
    </location>
</feature>
<accession>A0AA36J2D0</accession>
<keyword evidence="1" id="KW-0175">Coiled coil</keyword>
<gene>
    <name evidence="2" type="ORF">EVOR1521_LOCUS21782</name>
</gene>
<dbReference type="AlphaFoldDB" id="A0AA36J2D0"/>
<name>A0AA36J2D0_9DINO</name>
<evidence type="ECO:0000313" key="3">
    <source>
        <dbReference type="Proteomes" id="UP001178507"/>
    </source>
</evidence>
<reference evidence="2" key="1">
    <citation type="submission" date="2023-08" db="EMBL/GenBank/DDBJ databases">
        <authorList>
            <person name="Chen Y."/>
            <person name="Shah S."/>
            <person name="Dougan E. K."/>
            <person name="Thang M."/>
            <person name="Chan C."/>
        </authorList>
    </citation>
    <scope>NUCLEOTIDE SEQUENCE</scope>
</reference>
<organism evidence="2 3">
    <name type="scientific">Effrenium voratum</name>
    <dbReference type="NCBI Taxonomy" id="2562239"/>
    <lineage>
        <taxon>Eukaryota</taxon>
        <taxon>Sar</taxon>
        <taxon>Alveolata</taxon>
        <taxon>Dinophyceae</taxon>
        <taxon>Suessiales</taxon>
        <taxon>Symbiodiniaceae</taxon>
        <taxon>Effrenium</taxon>
    </lineage>
</organism>
<proteinExistence type="predicted"/>
<protein>
    <submittedName>
        <fullName evidence="2">Uncharacterized protein</fullName>
    </submittedName>
</protein>
<dbReference type="EMBL" id="CAUJNA010003281">
    <property type="protein sequence ID" value="CAJ1397844.1"/>
    <property type="molecule type" value="Genomic_DNA"/>
</dbReference>
<evidence type="ECO:0000313" key="2">
    <source>
        <dbReference type="EMBL" id="CAJ1397844.1"/>
    </source>
</evidence>
<keyword evidence="3" id="KW-1185">Reference proteome</keyword>
<comment type="caution">
    <text evidence="2">The sequence shown here is derived from an EMBL/GenBank/DDBJ whole genome shotgun (WGS) entry which is preliminary data.</text>
</comment>
<evidence type="ECO:0000256" key="1">
    <source>
        <dbReference type="SAM" id="Coils"/>
    </source>
</evidence>